<dbReference type="OrthoDB" id="5513217at2"/>
<dbReference type="Proteomes" id="UP000309016">
    <property type="component" value="Chromosome"/>
</dbReference>
<sequence>MALVSWGANAQHNHGGQAVQQEIIQTKPLFKSKEVTKAYQAYLDVKDALIAAEAGKAQKAAQSLLKTLKKMDNSEQARAEAAIIASSTSLGAQRKSFAALSDEMTALVKNGQLSMGVVYVHFCPMANGLTGANWLSSQQEIVNPYMGENMKKCGSVKETIQ</sequence>
<keyword evidence="3" id="KW-1185">Reference proteome</keyword>
<name>A0A5B7X7H2_9FLAO</name>
<accession>A0A5B7X7H2</accession>
<feature type="domain" description="DUF3347" evidence="1">
    <location>
        <begin position="39"/>
        <end position="115"/>
    </location>
</feature>
<dbReference type="Pfam" id="PF11827">
    <property type="entry name" value="DUF3347"/>
    <property type="match status" value="1"/>
</dbReference>
<dbReference type="AlphaFoldDB" id="A0A5B7X7H2"/>
<proteinExistence type="predicted"/>
<dbReference type="KEGG" id="afla:FHG64_12860"/>
<evidence type="ECO:0000259" key="1">
    <source>
        <dbReference type="Pfam" id="PF11827"/>
    </source>
</evidence>
<reference evidence="2 3" key="1">
    <citation type="submission" date="2019-06" db="EMBL/GenBank/DDBJ databases">
        <title>Complete genome sequence of Antarcticibacterium flavum KCTC 52984T from an Antarctic marine sediment.</title>
        <authorList>
            <person name="Lee Y.M."/>
            <person name="Shin S.C."/>
        </authorList>
    </citation>
    <scope>NUCLEOTIDE SEQUENCE [LARGE SCALE GENOMIC DNA]</scope>
    <source>
        <strain evidence="2 3">KCTC 52984</strain>
    </source>
</reference>
<dbReference type="InterPro" id="IPR021782">
    <property type="entry name" value="DUF3347"/>
</dbReference>
<evidence type="ECO:0000313" key="2">
    <source>
        <dbReference type="EMBL" id="QCY71436.1"/>
    </source>
</evidence>
<organism evidence="2 3">
    <name type="scientific">Antarcticibacterium flavum</name>
    <dbReference type="NCBI Taxonomy" id="2058175"/>
    <lineage>
        <taxon>Bacteria</taxon>
        <taxon>Pseudomonadati</taxon>
        <taxon>Bacteroidota</taxon>
        <taxon>Flavobacteriia</taxon>
        <taxon>Flavobacteriales</taxon>
        <taxon>Flavobacteriaceae</taxon>
        <taxon>Antarcticibacterium</taxon>
    </lineage>
</organism>
<protein>
    <submittedName>
        <fullName evidence="2">DUF3347 domain-containing protein</fullName>
    </submittedName>
</protein>
<dbReference type="EMBL" id="CP040812">
    <property type="protein sequence ID" value="QCY71436.1"/>
    <property type="molecule type" value="Genomic_DNA"/>
</dbReference>
<evidence type="ECO:0000313" key="3">
    <source>
        <dbReference type="Proteomes" id="UP000309016"/>
    </source>
</evidence>
<gene>
    <name evidence="2" type="ORF">FHG64_12860</name>
</gene>